<keyword evidence="1" id="KW-0521">NADP</keyword>
<accession>A0ABW3HC82</accession>
<evidence type="ECO:0000256" key="2">
    <source>
        <dbReference type="ARBA" id="ARBA00023002"/>
    </source>
</evidence>
<gene>
    <name evidence="4" type="ORF">ACFQ0F_01555</name>
</gene>
<dbReference type="PANTHER" id="PTHR48106">
    <property type="entry name" value="QUINONE OXIDOREDUCTASE PIG3-RELATED"/>
    <property type="match status" value="1"/>
</dbReference>
<proteinExistence type="predicted"/>
<dbReference type="CDD" id="cd05276">
    <property type="entry name" value="p53_inducible_oxidoreductase"/>
    <property type="match status" value="1"/>
</dbReference>
<dbReference type="SMART" id="SM00829">
    <property type="entry name" value="PKS_ER"/>
    <property type="match status" value="1"/>
</dbReference>
<dbReference type="InterPro" id="IPR014189">
    <property type="entry name" value="Quinone_OxRdtase_PIG3"/>
</dbReference>
<keyword evidence="2" id="KW-0560">Oxidoreductase</keyword>
<dbReference type="Gene3D" id="3.90.180.10">
    <property type="entry name" value="Medium-chain alcohol dehydrogenases, catalytic domain"/>
    <property type="match status" value="1"/>
</dbReference>
<reference evidence="5" key="1">
    <citation type="journal article" date="2019" name="Int. J. Syst. Evol. Microbiol.">
        <title>The Global Catalogue of Microorganisms (GCM) 10K type strain sequencing project: providing services to taxonomists for standard genome sequencing and annotation.</title>
        <authorList>
            <consortium name="The Broad Institute Genomics Platform"/>
            <consortium name="The Broad Institute Genome Sequencing Center for Infectious Disease"/>
            <person name="Wu L."/>
            <person name="Ma J."/>
        </authorList>
    </citation>
    <scope>NUCLEOTIDE SEQUENCE [LARGE SCALE GENOMIC DNA]</scope>
    <source>
        <strain evidence="5">CCUG 63419</strain>
    </source>
</reference>
<dbReference type="Gene3D" id="3.40.50.720">
    <property type="entry name" value="NAD(P)-binding Rossmann-like Domain"/>
    <property type="match status" value="1"/>
</dbReference>
<dbReference type="SUPFAM" id="SSF51735">
    <property type="entry name" value="NAD(P)-binding Rossmann-fold domains"/>
    <property type="match status" value="1"/>
</dbReference>
<dbReference type="NCBIfam" id="TIGR02824">
    <property type="entry name" value="quinone_pig3"/>
    <property type="match status" value="1"/>
</dbReference>
<dbReference type="EMBL" id="JBHTIT010000001">
    <property type="protein sequence ID" value="MFD0949091.1"/>
    <property type="molecule type" value="Genomic_DNA"/>
</dbReference>
<comment type="caution">
    <text evidence="4">The sequence shown here is derived from an EMBL/GenBank/DDBJ whole genome shotgun (WGS) entry which is preliminary data.</text>
</comment>
<evidence type="ECO:0000256" key="1">
    <source>
        <dbReference type="ARBA" id="ARBA00022857"/>
    </source>
</evidence>
<feature type="domain" description="Enoyl reductase (ER)" evidence="3">
    <location>
        <begin position="10"/>
        <end position="322"/>
    </location>
</feature>
<dbReference type="InterPro" id="IPR020843">
    <property type="entry name" value="ER"/>
</dbReference>
<sequence length="325" mass="34169">MRFVDCTAVGDPEIMIIRHGALPTLAAGEVLINVHAAGVNRPDILQRRGLYPMPAGVNPVLGLEVAGEIVAIAPDVSGWQLGDRVCALTNGGGYADYCAVPSGQCLPVPTGLSMQQAAAIPETFFTVWANLVQLGHARAGERVLIHGGSSGIGTTALLLGRELGLRCFATAGSKEKCQLIEDLGGVAVNYREHDFAEAIVQLSDGEGVDVILDIVGANYLEQNLRLLANDGRLVIIGMMGGISATLNLMPIMLKRLQITGSTLRARSSAQKAAIAEQLHARVWPALAAGRCLPVIDQVFALEHVAAAHRHLESGDGMGKVVLSLV</sequence>
<dbReference type="Pfam" id="PF13602">
    <property type="entry name" value="ADH_zinc_N_2"/>
    <property type="match status" value="1"/>
</dbReference>
<evidence type="ECO:0000313" key="5">
    <source>
        <dbReference type="Proteomes" id="UP001597044"/>
    </source>
</evidence>
<evidence type="ECO:0000259" key="3">
    <source>
        <dbReference type="SMART" id="SM00829"/>
    </source>
</evidence>
<dbReference type="InterPro" id="IPR036291">
    <property type="entry name" value="NAD(P)-bd_dom_sf"/>
</dbReference>
<dbReference type="InterPro" id="IPR013154">
    <property type="entry name" value="ADH-like_N"/>
</dbReference>
<dbReference type="Proteomes" id="UP001597044">
    <property type="component" value="Unassembled WGS sequence"/>
</dbReference>
<dbReference type="InterPro" id="IPR011032">
    <property type="entry name" value="GroES-like_sf"/>
</dbReference>
<keyword evidence="5" id="KW-1185">Reference proteome</keyword>
<dbReference type="PANTHER" id="PTHR48106:SF8">
    <property type="entry name" value="OS02G0805600 PROTEIN"/>
    <property type="match status" value="1"/>
</dbReference>
<protein>
    <submittedName>
        <fullName evidence="4">NAD(P)H-quinone oxidoreductase</fullName>
    </submittedName>
</protein>
<evidence type="ECO:0000313" key="4">
    <source>
        <dbReference type="EMBL" id="MFD0949091.1"/>
    </source>
</evidence>
<dbReference type="RefSeq" id="WP_379068350.1">
    <property type="nucleotide sequence ID" value="NZ_JBHTIT010000001.1"/>
</dbReference>
<organism evidence="4 5">
    <name type="scientific">Paraperlucidibaca wandonensis</name>
    <dbReference type="NCBI Taxonomy" id="1268273"/>
    <lineage>
        <taxon>Bacteria</taxon>
        <taxon>Pseudomonadati</taxon>
        <taxon>Pseudomonadota</taxon>
        <taxon>Gammaproteobacteria</taxon>
        <taxon>Moraxellales</taxon>
        <taxon>Moraxellaceae</taxon>
        <taxon>Paraperlucidibaca</taxon>
    </lineage>
</organism>
<dbReference type="Pfam" id="PF08240">
    <property type="entry name" value="ADH_N"/>
    <property type="match status" value="1"/>
</dbReference>
<dbReference type="SUPFAM" id="SSF50129">
    <property type="entry name" value="GroES-like"/>
    <property type="match status" value="1"/>
</dbReference>
<name>A0ABW3HC82_9GAMM</name>